<evidence type="ECO:0000256" key="5">
    <source>
        <dbReference type="ARBA" id="ARBA00022737"/>
    </source>
</evidence>
<dbReference type="Pfam" id="PF03320">
    <property type="entry name" value="FBPase_glpX"/>
    <property type="match status" value="1"/>
</dbReference>
<dbReference type="InterPro" id="IPR019734">
    <property type="entry name" value="TPR_rpt"/>
</dbReference>
<dbReference type="GO" id="GO:0042132">
    <property type="term" value="F:fructose 1,6-bisphosphate 1-phosphatase activity"/>
    <property type="evidence" value="ECO:0007669"/>
    <property type="project" value="UniProtKB-EC"/>
</dbReference>
<dbReference type="eggNOG" id="COG1494">
    <property type="taxonomic scope" value="Bacteria"/>
</dbReference>
<keyword evidence="4" id="KW-0479">Metal-binding</keyword>
<dbReference type="Pfam" id="PF07719">
    <property type="entry name" value="TPR_2"/>
    <property type="match status" value="1"/>
</dbReference>
<dbReference type="GO" id="GO:0006071">
    <property type="term" value="P:glycerol metabolic process"/>
    <property type="evidence" value="ECO:0007669"/>
    <property type="project" value="InterPro"/>
</dbReference>
<dbReference type="SUPFAM" id="SSF56655">
    <property type="entry name" value="Carbohydrate phosphatase"/>
    <property type="match status" value="1"/>
</dbReference>
<dbReference type="GO" id="GO:0005829">
    <property type="term" value="C:cytosol"/>
    <property type="evidence" value="ECO:0007669"/>
    <property type="project" value="TreeGrafter"/>
</dbReference>
<evidence type="ECO:0000256" key="4">
    <source>
        <dbReference type="ARBA" id="ARBA00022723"/>
    </source>
</evidence>
<dbReference type="PANTHER" id="PTHR30447:SF0">
    <property type="entry name" value="FRUCTOSE-1,6-BISPHOSPHATASE 1 CLASS 2-RELATED"/>
    <property type="match status" value="1"/>
</dbReference>
<evidence type="ECO:0000256" key="2">
    <source>
        <dbReference type="ARBA" id="ARBA00008989"/>
    </source>
</evidence>
<gene>
    <name evidence="11" type="ORF">SCABRO_00404</name>
</gene>
<evidence type="ECO:0000313" key="12">
    <source>
        <dbReference type="Proteomes" id="UP000030652"/>
    </source>
</evidence>
<evidence type="ECO:0000256" key="3">
    <source>
        <dbReference type="ARBA" id="ARBA00013093"/>
    </source>
</evidence>
<dbReference type="PROSITE" id="PS50005">
    <property type="entry name" value="TPR"/>
    <property type="match status" value="1"/>
</dbReference>
<keyword evidence="6" id="KW-0378">Hydrolase</keyword>
<evidence type="ECO:0000256" key="6">
    <source>
        <dbReference type="ARBA" id="ARBA00022801"/>
    </source>
</evidence>
<dbReference type="GO" id="GO:0030388">
    <property type="term" value="P:fructose 1,6-bisphosphate metabolic process"/>
    <property type="evidence" value="ECO:0007669"/>
    <property type="project" value="TreeGrafter"/>
</dbReference>
<dbReference type="Gene3D" id="3.40.190.90">
    <property type="match status" value="1"/>
</dbReference>
<dbReference type="InterPro" id="IPR004464">
    <property type="entry name" value="FBPase_class-2/SBPase"/>
</dbReference>
<dbReference type="EMBL" id="JRYO01000033">
    <property type="protein sequence ID" value="KHE93847.1"/>
    <property type="molecule type" value="Genomic_DNA"/>
</dbReference>
<dbReference type="Gene3D" id="1.25.40.10">
    <property type="entry name" value="Tetratricopeptide repeat domain"/>
    <property type="match status" value="1"/>
</dbReference>
<dbReference type="InterPro" id="IPR013105">
    <property type="entry name" value="TPR_2"/>
</dbReference>
<dbReference type="InterPro" id="IPR011990">
    <property type="entry name" value="TPR-like_helical_dom_sf"/>
</dbReference>
<name>A0A0B0ELC1_9BACT</name>
<protein>
    <recommendedName>
        <fullName evidence="3">fructose-bisphosphatase</fullName>
        <ecNumber evidence="3">3.1.3.11</ecNumber>
    </recommendedName>
</protein>
<evidence type="ECO:0000256" key="7">
    <source>
        <dbReference type="ARBA" id="ARBA00022803"/>
    </source>
</evidence>
<accession>A0A0B0ELC1</accession>
<dbReference type="Gene3D" id="3.30.540.10">
    <property type="entry name" value="Fructose-1,6-Bisphosphatase, subunit A, domain 1"/>
    <property type="match status" value="1"/>
</dbReference>
<dbReference type="SUPFAM" id="SSF48452">
    <property type="entry name" value="TPR-like"/>
    <property type="match status" value="2"/>
</dbReference>
<evidence type="ECO:0000256" key="1">
    <source>
        <dbReference type="ARBA" id="ARBA00001273"/>
    </source>
</evidence>
<comment type="similarity">
    <text evidence="2">Belongs to the FBPase class 2 family.</text>
</comment>
<feature type="repeat" description="TPR" evidence="10">
    <location>
        <begin position="530"/>
        <end position="563"/>
    </location>
</feature>
<evidence type="ECO:0000256" key="9">
    <source>
        <dbReference type="ARBA" id="ARBA00023277"/>
    </source>
</evidence>
<dbReference type="GO" id="GO:0006094">
    <property type="term" value="P:gluconeogenesis"/>
    <property type="evidence" value="ECO:0007669"/>
    <property type="project" value="InterPro"/>
</dbReference>
<dbReference type="SMART" id="SM00028">
    <property type="entry name" value="TPR"/>
    <property type="match status" value="3"/>
</dbReference>
<keyword evidence="7 10" id="KW-0802">TPR repeat</keyword>
<reference evidence="11 12" key="1">
    <citation type="submission" date="2014-10" db="EMBL/GenBank/DDBJ databases">
        <title>Draft genome of anammox bacterium scalindua brodae, obtained using differential coverage binning of sequence data from two enrichment reactors.</title>
        <authorList>
            <person name="Speth D.R."/>
            <person name="Russ L."/>
            <person name="Kartal B."/>
            <person name="Op den Camp H.J."/>
            <person name="Dutilh B.E."/>
            <person name="Jetten M.S."/>
        </authorList>
    </citation>
    <scope>NUCLEOTIDE SEQUENCE [LARGE SCALE GENOMIC DNA]</scope>
    <source>
        <strain evidence="11">RU1</strain>
    </source>
</reference>
<dbReference type="AlphaFoldDB" id="A0A0B0ELC1"/>
<dbReference type="GO" id="GO:0046872">
    <property type="term" value="F:metal ion binding"/>
    <property type="evidence" value="ECO:0007669"/>
    <property type="project" value="UniProtKB-KW"/>
</dbReference>
<evidence type="ECO:0000313" key="11">
    <source>
        <dbReference type="EMBL" id="KHE93847.1"/>
    </source>
</evidence>
<keyword evidence="8" id="KW-0464">Manganese</keyword>
<keyword evidence="9" id="KW-0119">Carbohydrate metabolism</keyword>
<keyword evidence="5" id="KW-0677">Repeat</keyword>
<dbReference type="PANTHER" id="PTHR30447">
    <property type="entry name" value="FRUCTOSE-1,6-BISPHOSPHATASE CLASS 2"/>
    <property type="match status" value="1"/>
</dbReference>
<comment type="catalytic activity">
    <reaction evidence="1">
        <text>beta-D-fructose 1,6-bisphosphate + H2O = beta-D-fructose 6-phosphate + phosphate</text>
        <dbReference type="Rhea" id="RHEA:11064"/>
        <dbReference type="ChEBI" id="CHEBI:15377"/>
        <dbReference type="ChEBI" id="CHEBI:32966"/>
        <dbReference type="ChEBI" id="CHEBI:43474"/>
        <dbReference type="ChEBI" id="CHEBI:57634"/>
        <dbReference type="EC" id="3.1.3.11"/>
    </reaction>
</comment>
<evidence type="ECO:0000256" key="10">
    <source>
        <dbReference type="PROSITE-ProRule" id="PRU00339"/>
    </source>
</evidence>
<evidence type="ECO:0000256" key="8">
    <source>
        <dbReference type="ARBA" id="ARBA00023211"/>
    </source>
</evidence>
<sequence>MGNIIKNEQMEDNTEFIKDNSIDFIKIDDPYILDAYIPERFDLKLSSENGLQLTKRNELRHAVGIVAARTLRYFSTNGEEFNIFRARRMAVWWFRHIYNSFNWWKAVVVNAEGERKEMPMLYIGERFGSETVSKDCEADIVLSAFENDRCIVDPESKGGVIVAVGYSERQKLFNSPDMYCVKAIVGNKYKGAGVNITHGITRNLKLMAEKMLKDKNEEITPQNIDDEMHKMKIVVLDRLRHAKLIETINNLGAEVILVKEDDLTPTFAVMRGEIDMIIGVGGVPEAVLSGIIVAQLGGEMTLRILPYEVAQEEDLLGKLKNWGSFKKNEIDILRNFKIVIPGTEKAGEIPWDRILTLKDLVKGKDIVFTASVIKKTPWIKFPDGEEVPGVNINPESGDIDVFVVRVADNKVEIVPVIYKTVIGKLLEQYKDNQEANCEANVGLFVQLGKAYSEFGLFQEARDCIQKAKICNGIGNDMIKRCNSVYEYISGLDFLTKKSLQTPKEIIEHFEKSGHLDEEEKEQLRPRRMVKRFYEYQGDTCYHCQQYDEAIEHYKKALELSPHELKLHRKVNAIQMKDIIDAYFNRIDKLYKDLNYNNPKDLEKCKLGVALDIFYDNKRQLKISCRNPWLVFYRRSVLHGETPSYKLAVLIKLLRLYKKLNQANDEELSLFLTTEFGISKEETGIVMNYRRTHEKFNSVSELFFIKELGLEAISKLLLPNVRVESQNELEDSGIPLSISIVEAVERRNQNILDELKDGVKKEAQEHTYAVAEAYHYVGLALYDVGDDEGAKINYERATTKFNEIINKFTGITPFNAQCRIGNLYEELALLYEDEKEAYYGKAMDAYTYIIEERRSNIMFGYIRDLMAIRIWQTKERVNCIKKELNLFDP</sequence>
<dbReference type="Proteomes" id="UP000030652">
    <property type="component" value="Unassembled WGS sequence"/>
</dbReference>
<comment type="caution">
    <text evidence="11">The sequence shown here is derived from an EMBL/GenBank/DDBJ whole genome shotgun (WGS) entry which is preliminary data.</text>
</comment>
<proteinExistence type="inferred from homology"/>
<dbReference type="EC" id="3.1.3.11" evidence="3"/>
<organism evidence="11 12">
    <name type="scientific">Candidatus Scalindua brodae</name>
    <dbReference type="NCBI Taxonomy" id="237368"/>
    <lineage>
        <taxon>Bacteria</taxon>
        <taxon>Pseudomonadati</taxon>
        <taxon>Planctomycetota</taxon>
        <taxon>Candidatus Brocadiia</taxon>
        <taxon>Candidatus Brocadiales</taxon>
        <taxon>Candidatus Scalinduaceae</taxon>
        <taxon>Candidatus Scalindua</taxon>
    </lineage>
</organism>